<reference evidence="2 3" key="1">
    <citation type="journal article" date="2009" name="Int. J. Syst. Evol. Microbiol.">
        <title>Paenibacillus contaminans sp. nov., isolated from a contaminated laboratory plate.</title>
        <authorList>
            <person name="Chou J.H."/>
            <person name="Lee J.H."/>
            <person name="Lin M.C."/>
            <person name="Chang P.S."/>
            <person name="Arun A.B."/>
            <person name="Young C.C."/>
            <person name="Chen W.M."/>
        </authorList>
    </citation>
    <scope>NUCLEOTIDE SEQUENCE [LARGE SCALE GENOMIC DNA]</scope>
    <source>
        <strain evidence="2 3">CKOBP-6</strain>
    </source>
</reference>
<dbReference type="PANTHER" id="PTHR43649:SF12">
    <property type="entry name" value="DIACETYLCHITOBIOSE BINDING PROTEIN DASA"/>
    <property type="match status" value="1"/>
</dbReference>
<sequence>MKKRLGIGRGIVGLTLTAMVALAGCSAGSTKSPAATAGTGTGAPAQTAEPVLEFNWMNVPGMIQENSYGHKWMESKFNIKLKPVYPIASGDFAQKQQVQLAAGDVPDVMFVLDPGNLNKYASQGLLAEIPLDMIAKYAPRTKANLDKQAPQGWYYTNISGKNFGVPTFYFTGQFNTKQVWRTDLLKKAGIDQVPKTIDEITQAFAALKKIGVYGMSSNGQSYYNAFHSTFGAYGVMPTQWLVKDGKVVNGAVQPEAKEALGKLAEWYKAGYIDPDFLTGKDIVAKFSTGKIALIDFADAASLDESNPNSLINVVRKNDPSAAISYAPLPEGPRGQSGGWAWGTAGNIWAFGKQLEKDPEKMQKALQILDALQNDEQAWLPLAWGEKGKHWDYKDPAKEVAGGLKHVEPYVDNAKLQAEGIVDISTGTTFWGAQANLDIVGKYYNQFALDNYKLYNKPVWDLFGKSDILPSSGKYWGDLVKLKTETYARIIIGEQPLSSFDDFVKQWNERGGSQLEKEANETYSSMKR</sequence>
<evidence type="ECO:0000313" key="3">
    <source>
        <dbReference type="Proteomes" id="UP000250369"/>
    </source>
</evidence>
<evidence type="ECO:0000313" key="2">
    <source>
        <dbReference type="EMBL" id="RAV19697.1"/>
    </source>
</evidence>
<feature type="signal peptide" evidence="1">
    <location>
        <begin position="1"/>
        <end position="23"/>
    </location>
</feature>
<comment type="caution">
    <text evidence="2">The sequence shown here is derived from an EMBL/GenBank/DDBJ whole genome shotgun (WGS) entry which is preliminary data.</text>
</comment>
<dbReference type="RefSeq" id="WP_113032602.1">
    <property type="nucleotide sequence ID" value="NZ_QMFB01000011.1"/>
</dbReference>
<dbReference type="SUPFAM" id="SSF53850">
    <property type="entry name" value="Periplasmic binding protein-like II"/>
    <property type="match status" value="1"/>
</dbReference>
<dbReference type="OrthoDB" id="2649544at2"/>
<dbReference type="PANTHER" id="PTHR43649">
    <property type="entry name" value="ARABINOSE-BINDING PROTEIN-RELATED"/>
    <property type="match status" value="1"/>
</dbReference>
<gene>
    <name evidence="2" type="ORF">DQG23_19765</name>
</gene>
<protein>
    <recommendedName>
        <fullName evidence="4">ABC transporter substrate-binding protein</fullName>
    </recommendedName>
</protein>
<dbReference type="InterPro" id="IPR006059">
    <property type="entry name" value="SBP"/>
</dbReference>
<dbReference type="InterPro" id="IPR050490">
    <property type="entry name" value="Bact_solute-bd_prot1"/>
</dbReference>
<keyword evidence="3" id="KW-1185">Reference proteome</keyword>
<keyword evidence="1" id="KW-0732">Signal</keyword>
<dbReference type="Pfam" id="PF01547">
    <property type="entry name" value="SBP_bac_1"/>
    <property type="match status" value="1"/>
</dbReference>
<evidence type="ECO:0008006" key="4">
    <source>
        <dbReference type="Google" id="ProtNLM"/>
    </source>
</evidence>
<dbReference type="AlphaFoldDB" id="A0A329MP44"/>
<dbReference type="Proteomes" id="UP000250369">
    <property type="component" value="Unassembled WGS sequence"/>
</dbReference>
<dbReference type="Gene3D" id="3.40.190.10">
    <property type="entry name" value="Periplasmic binding protein-like II"/>
    <property type="match status" value="2"/>
</dbReference>
<organism evidence="2 3">
    <name type="scientific">Paenibacillus contaminans</name>
    <dbReference type="NCBI Taxonomy" id="450362"/>
    <lineage>
        <taxon>Bacteria</taxon>
        <taxon>Bacillati</taxon>
        <taxon>Bacillota</taxon>
        <taxon>Bacilli</taxon>
        <taxon>Bacillales</taxon>
        <taxon>Paenibacillaceae</taxon>
        <taxon>Paenibacillus</taxon>
    </lineage>
</organism>
<proteinExistence type="predicted"/>
<dbReference type="EMBL" id="QMFB01000011">
    <property type="protein sequence ID" value="RAV19697.1"/>
    <property type="molecule type" value="Genomic_DNA"/>
</dbReference>
<dbReference type="PROSITE" id="PS51257">
    <property type="entry name" value="PROKAR_LIPOPROTEIN"/>
    <property type="match status" value="1"/>
</dbReference>
<accession>A0A329MP44</accession>
<name>A0A329MP44_9BACL</name>
<feature type="chain" id="PRO_5039181146" description="ABC transporter substrate-binding protein" evidence="1">
    <location>
        <begin position="24"/>
        <end position="527"/>
    </location>
</feature>
<evidence type="ECO:0000256" key="1">
    <source>
        <dbReference type="SAM" id="SignalP"/>
    </source>
</evidence>